<gene>
    <name evidence="2" type="ORF">PCOR1329_LOCUS29664</name>
</gene>
<evidence type="ECO:0000313" key="2">
    <source>
        <dbReference type="EMBL" id="CAK0831328.1"/>
    </source>
</evidence>
<keyword evidence="3" id="KW-1185">Reference proteome</keyword>
<protein>
    <submittedName>
        <fullName evidence="2">Uncharacterized protein</fullName>
    </submittedName>
</protein>
<name>A0ABN9SI25_9DINO</name>
<dbReference type="EMBL" id="CAUYUJ010011202">
    <property type="protein sequence ID" value="CAK0831328.1"/>
    <property type="molecule type" value="Genomic_DNA"/>
</dbReference>
<feature type="compositionally biased region" description="Low complexity" evidence="1">
    <location>
        <begin position="13"/>
        <end position="30"/>
    </location>
</feature>
<evidence type="ECO:0000256" key="1">
    <source>
        <dbReference type="SAM" id="MobiDB-lite"/>
    </source>
</evidence>
<accession>A0ABN9SI25</accession>
<evidence type="ECO:0000313" key="3">
    <source>
        <dbReference type="Proteomes" id="UP001189429"/>
    </source>
</evidence>
<feature type="compositionally biased region" description="Low complexity" evidence="1">
    <location>
        <begin position="67"/>
        <end position="100"/>
    </location>
</feature>
<reference evidence="2" key="1">
    <citation type="submission" date="2023-10" db="EMBL/GenBank/DDBJ databases">
        <authorList>
            <person name="Chen Y."/>
            <person name="Shah S."/>
            <person name="Dougan E. K."/>
            <person name="Thang M."/>
            <person name="Chan C."/>
        </authorList>
    </citation>
    <scope>NUCLEOTIDE SEQUENCE [LARGE SCALE GENOMIC DNA]</scope>
</reference>
<feature type="non-terminal residue" evidence="2">
    <location>
        <position position="1"/>
    </location>
</feature>
<dbReference type="Proteomes" id="UP001189429">
    <property type="component" value="Unassembled WGS sequence"/>
</dbReference>
<sequence>AGGAVRSPADLLAEGAGAAEASEEAPWGGADEASEETLWGGAAGQEEGAPPSGPPAAGPREPRPQRRGPGSEQRLLAGPPEALGAALAAARPSRTAPREPGCYVRSPAGCPGSPQFALAGWTRDYFGEEHRAAGSSRAACEVERRAHFAGLCGVPEVEARLVPEAEGAS</sequence>
<comment type="caution">
    <text evidence="2">The sequence shown here is derived from an EMBL/GenBank/DDBJ whole genome shotgun (WGS) entry which is preliminary data.</text>
</comment>
<feature type="region of interest" description="Disordered" evidence="1">
    <location>
        <begin position="1"/>
        <end position="100"/>
    </location>
</feature>
<proteinExistence type="predicted"/>
<organism evidence="2 3">
    <name type="scientific">Prorocentrum cordatum</name>
    <dbReference type="NCBI Taxonomy" id="2364126"/>
    <lineage>
        <taxon>Eukaryota</taxon>
        <taxon>Sar</taxon>
        <taxon>Alveolata</taxon>
        <taxon>Dinophyceae</taxon>
        <taxon>Prorocentrales</taxon>
        <taxon>Prorocentraceae</taxon>
        <taxon>Prorocentrum</taxon>
    </lineage>
</organism>